<sequence>MNVMLLTFGPNTKNHYQACFAILTILKAQLKPAITVYTDVPEYYASFGDSIHIEYTSPERLQQWRGEQDFFWRIKCKAVQDMVQRHPGEHLMYVDSDTFLASELDGIVQQLDRGVCLMHEREGRLSEFSSKTESAMWQALRGGCYNEVSVNESTAMWNAGVIAIPGQISQQVADHAVHLCDSLCATQAPWRLLEQFAFSLALAQKGPLEPAASWIGHYWGNKDDWNAAIAEFYLTSKLKAHTLEQDLQALDGFDYSTIALRRKTKSSKKRLVRWLNQLMPDKKLQFFSP</sequence>
<organism evidence="1 2">
    <name type="scientific">Gilvimarinus japonicus</name>
    <dbReference type="NCBI Taxonomy" id="1796469"/>
    <lineage>
        <taxon>Bacteria</taxon>
        <taxon>Pseudomonadati</taxon>
        <taxon>Pseudomonadota</taxon>
        <taxon>Gammaproteobacteria</taxon>
        <taxon>Cellvibrionales</taxon>
        <taxon>Cellvibrionaceae</taxon>
        <taxon>Gilvimarinus</taxon>
    </lineage>
</organism>
<evidence type="ECO:0000313" key="2">
    <source>
        <dbReference type="Proteomes" id="UP001595548"/>
    </source>
</evidence>
<gene>
    <name evidence="1" type="ORF">ACFOEB_15205</name>
</gene>
<name>A0ABV7HRW5_9GAMM</name>
<proteinExistence type="predicted"/>
<dbReference type="EMBL" id="JBHRTL010000031">
    <property type="protein sequence ID" value="MFC3156559.1"/>
    <property type="molecule type" value="Genomic_DNA"/>
</dbReference>
<evidence type="ECO:0000313" key="1">
    <source>
        <dbReference type="EMBL" id="MFC3156559.1"/>
    </source>
</evidence>
<dbReference type="RefSeq" id="WP_382417835.1">
    <property type="nucleotide sequence ID" value="NZ_AP031500.1"/>
</dbReference>
<dbReference type="Proteomes" id="UP001595548">
    <property type="component" value="Unassembled WGS sequence"/>
</dbReference>
<keyword evidence="2" id="KW-1185">Reference proteome</keyword>
<protein>
    <submittedName>
        <fullName evidence="1">Uncharacterized protein</fullName>
    </submittedName>
</protein>
<reference evidence="2" key="1">
    <citation type="journal article" date="2019" name="Int. J. Syst. Evol. Microbiol.">
        <title>The Global Catalogue of Microorganisms (GCM) 10K type strain sequencing project: providing services to taxonomists for standard genome sequencing and annotation.</title>
        <authorList>
            <consortium name="The Broad Institute Genomics Platform"/>
            <consortium name="The Broad Institute Genome Sequencing Center for Infectious Disease"/>
            <person name="Wu L."/>
            <person name="Ma J."/>
        </authorList>
    </citation>
    <scope>NUCLEOTIDE SEQUENCE [LARGE SCALE GENOMIC DNA]</scope>
    <source>
        <strain evidence="2">KCTC 52141</strain>
    </source>
</reference>
<accession>A0ABV7HRW5</accession>
<comment type="caution">
    <text evidence="1">The sequence shown here is derived from an EMBL/GenBank/DDBJ whole genome shotgun (WGS) entry which is preliminary data.</text>
</comment>